<feature type="region of interest" description="Disordered" evidence="1">
    <location>
        <begin position="442"/>
        <end position="500"/>
    </location>
</feature>
<feature type="compositionally biased region" description="Low complexity" evidence="1">
    <location>
        <begin position="486"/>
        <end position="500"/>
    </location>
</feature>
<dbReference type="PANTHER" id="PTHR43433:SF10">
    <property type="entry name" value="AB HYDROLASE-1 DOMAIN-CONTAINING PROTEIN"/>
    <property type="match status" value="1"/>
</dbReference>
<feature type="domain" description="AB hydrolase-1" evidence="2">
    <location>
        <begin position="70"/>
        <end position="418"/>
    </location>
</feature>
<dbReference type="InterPro" id="IPR029058">
    <property type="entry name" value="AB_hydrolase_fold"/>
</dbReference>
<dbReference type="InterPro" id="IPR050471">
    <property type="entry name" value="AB_hydrolase"/>
</dbReference>
<dbReference type="SUPFAM" id="SSF53474">
    <property type="entry name" value="alpha/beta-Hydrolases"/>
    <property type="match status" value="1"/>
</dbReference>
<comment type="caution">
    <text evidence="3">The sequence shown here is derived from an EMBL/GenBank/DDBJ whole genome shotgun (WGS) entry which is preliminary data.</text>
</comment>
<dbReference type="RefSeq" id="WP_136774108.1">
    <property type="nucleotide sequence ID" value="NZ_SUMF01000018.1"/>
</dbReference>
<dbReference type="InterPro" id="IPR000073">
    <property type="entry name" value="AB_hydrolase_1"/>
</dbReference>
<keyword evidence="3" id="KW-0378">Hydrolase</keyword>
<dbReference type="Proteomes" id="UP000310016">
    <property type="component" value="Unassembled WGS sequence"/>
</dbReference>
<dbReference type="GO" id="GO:0016787">
    <property type="term" value="F:hydrolase activity"/>
    <property type="evidence" value="ECO:0007669"/>
    <property type="project" value="UniProtKB-KW"/>
</dbReference>
<dbReference type="AlphaFoldDB" id="A0A4U0PTA3"/>
<dbReference type="OrthoDB" id="9796770at2"/>
<proteinExistence type="predicted"/>
<accession>A0A4U0PTA3</accession>
<organism evidence="3 4">
    <name type="scientific">Chitiniphilus eburneus</name>
    <dbReference type="NCBI Taxonomy" id="2571148"/>
    <lineage>
        <taxon>Bacteria</taxon>
        <taxon>Pseudomonadati</taxon>
        <taxon>Pseudomonadota</taxon>
        <taxon>Betaproteobacteria</taxon>
        <taxon>Neisseriales</taxon>
        <taxon>Chitinibacteraceae</taxon>
        <taxon>Chitiniphilus</taxon>
    </lineage>
</organism>
<dbReference type="Gene3D" id="3.40.50.1820">
    <property type="entry name" value="alpha/beta hydrolase"/>
    <property type="match status" value="1"/>
</dbReference>
<dbReference type="PANTHER" id="PTHR43433">
    <property type="entry name" value="HYDROLASE, ALPHA/BETA FOLD FAMILY PROTEIN"/>
    <property type="match status" value="1"/>
</dbReference>
<sequence>MAISMNPIKRAAALFTGLLGMALPDGLGAASQPAQPVTTRGSVVIEGIATRPGRIELPYVLYRKPGPARPTLFFLGGGPGVSNLKNVPPAAWLDDFDVAVLEYRGVGKSSIVLDSPHFGRGLRTLRGRLALADTAPLQAAYRAGFDDLRRQGVAFDDFSIDALAEDLERLRQALDVPQVYLVGHSFGTRIALAYQTRHRDRVAGSVLFAMNTPGGFVWNPEQTQQVLTRYADHLAHRDGEAAAALRETLAQPAARPDRFLGVLPVNDAKALFVAYFMSFNTWTRDSSLRALTGAQRGEAARWFLFSASYDWFIRFGFNWADFFLKAYATDCDEAAIQRVDAEGQGAVFQSPSSVLFAGTGAYTAAGGRCAPTDFTPDYRNTLAINGEFDTTTPIERKPAELPAERYIVIPGAGHADILYPDLGSAARWLRGFLLHPDRAAPPATTAHKAGDCGVAKPPAEPGAGQQWDADNGGACSTSLPPPSPPRGGLAALGGMPHERD</sequence>
<protein>
    <submittedName>
        <fullName evidence="3">Alpha/beta fold hydrolase</fullName>
    </submittedName>
</protein>
<evidence type="ECO:0000313" key="3">
    <source>
        <dbReference type="EMBL" id="TJZ70742.1"/>
    </source>
</evidence>
<evidence type="ECO:0000256" key="1">
    <source>
        <dbReference type="SAM" id="MobiDB-lite"/>
    </source>
</evidence>
<evidence type="ECO:0000313" key="4">
    <source>
        <dbReference type="Proteomes" id="UP000310016"/>
    </source>
</evidence>
<name>A0A4U0PTA3_9NEIS</name>
<reference evidence="3 4" key="1">
    <citation type="submission" date="2019-04" db="EMBL/GenBank/DDBJ databases">
        <title>Chitiniphilus eburnea sp. nov., a novel chitinolytic bacterium isolated from aquaculture sludge.</title>
        <authorList>
            <person name="Sheng M."/>
        </authorList>
    </citation>
    <scope>NUCLEOTIDE SEQUENCE [LARGE SCALE GENOMIC DNA]</scope>
    <source>
        <strain evidence="3 4">HX-2-15</strain>
    </source>
</reference>
<dbReference type="Pfam" id="PF00561">
    <property type="entry name" value="Abhydrolase_1"/>
    <property type="match status" value="1"/>
</dbReference>
<keyword evidence="4" id="KW-1185">Reference proteome</keyword>
<evidence type="ECO:0000259" key="2">
    <source>
        <dbReference type="Pfam" id="PF00561"/>
    </source>
</evidence>
<dbReference type="EMBL" id="SUMF01000018">
    <property type="protein sequence ID" value="TJZ70742.1"/>
    <property type="molecule type" value="Genomic_DNA"/>
</dbReference>
<gene>
    <name evidence="3" type="ORF">FAZ21_14225</name>
</gene>